<dbReference type="Proteomes" id="UP000663829">
    <property type="component" value="Unassembled WGS sequence"/>
</dbReference>
<protein>
    <submittedName>
        <fullName evidence="2">Uncharacterized protein</fullName>
    </submittedName>
</protein>
<dbReference type="Proteomes" id="UP000681722">
    <property type="component" value="Unassembled WGS sequence"/>
</dbReference>
<comment type="caution">
    <text evidence="2">The sequence shown here is derived from an EMBL/GenBank/DDBJ whole genome shotgun (WGS) entry which is preliminary data.</text>
</comment>
<sequence length="402" mass="46603">MPLTCQLYYPNSSNHKFVPSKQFYSSLNRPRRCYKCHHSDVETKENACIKKFALSPSYVEEECDGKCLKAYEKIEARTKEELLKDERTPTIRKCVSQTELEHLQSIKITTKSGCHTIRTTKTKHKVILVILEHDNNEKNLKAPKNGRKSTKWQNLRTFKEVSDRTFTYTILIQQGRTYIVAVPDDKIKSNKIKQVSNAEHYSPRTNKKSFLTNSDKSVFNLKWEVGGTAEKHYQRSRGRLVEDNREVSPKQPDSGRRVSHHYIQTDKPQILINPPPVYYYPYAYPPPMIPHPVYYDGSHLVPPPPPEPVMEHTTTQVGNGHISQRMLDDTSKIHPTLKRNTIKQAVKQSDKSINLIRGFDKIKVKHHYVDSPEKVKELMQSLQNKGYVRSGIQMDEDEDDDD</sequence>
<feature type="region of interest" description="Disordered" evidence="1">
    <location>
        <begin position="236"/>
        <end position="257"/>
    </location>
</feature>
<reference evidence="2" key="1">
    <citation type="submission" date="2021-02" db="EMBL/GenBank/DDBJ databases">
        <authorList>
            <person name="Nowell W R."/>
        </authorList>
    </citation>
    <scope>NUCLEOTIDE SEQUENCE</scope>
</reference>
<evidence type="ECO:0000313" key="4">
    <source>
        <dbReference type="Proteomes" id="UP000663829"/>
    </source>
</evidence>
<dbReference type="AlphaFoldDB" id="A0A814N7P8"/>
<name>A0A814N7P8_9BILA</name>
<organism evidence="2 4">
    <name type="scientific">Didymodactylos carnosus</name>
    <dbReference type="NCBI Taxonomy" id="1234261"/>
    <lineage>
        <taxon>Eukaryota</taxon>
        <taxon>Metazoa</taxon>
        <taxon>Spiralia</taxon>
        <taxon>Gnathifera</taxon>
        <taxon>Rotifera</taxon>
        <taxon>Eurotatoria</taxon>
        <taxon>Bdelloidea</taxon>
        <taxon>Philodinida</taxon>
        <taxon>Philodinidae</taxon>
        <taxon>Didymodactylos</taxon>
    </lineage>
</organism>
<proteinExistence type="predicted"/>
<keyword evidence="4" id="KW-1185">Reference proteome</keyword>
<dbReference type="EMBL" id="CAJNOQ010005141">
    <property type="protein sequence ID" value="CAF1087812.1"/>
    <property type="molecule type" value="Genomic_DNA"/>
</dbReference>
<accession>A0A814N7P8</accession>
<dbReference type="EMBL" id="CAJOBC010005141">
    <property type="protein sequence ID" value="CAF3853320.1"/>
    <property type="molecule type" value="Genomic_DNA"/>
</dbReference>
<dbReference type="OrthoDB" id="10025114at2759"/>
<evidence type="ECO:0000313" key="2">
    <source>
        <dbReference type="EMBL" id="CAF1087812.1"/>
    </source>
</evidence>
<evidence type="ECO:0000256" key="1">
    <source>
        <dbReference type="SAM" id="MobiDB-lite"/>
    </source>
</evidence>
<evidence type="ECO:0000313" key="3">
    <source>
        <dbReference type="EMBL" id="CAF3853320.1"/>
    </source>
</evidence>
<gene>
    <name evidence="2" type="ORF">GPM918_LOCUS18099</name>
    <name evidence="3" type="ORF">SRO942_LOCUS18096</name>
</gene>
<feature type="compositionally biased region" description="Basic and acidic residues" evidence="1">
    <location>
        <begin position="236"/>
        <end position="256"/>
    </location>
</feature>